<organism evidence="1 2">
    <name type="scientific">Gulosibacter chungangensis</name>
    <dbReference type="NCBI Taxonomy" id="979746"/>
    <lineage>
        <taxon>Bacteria</taxon>
        <taxon>Bacillati</taxon>
        <taxon>Actinomycetota</taxon>
        <taxon>Actinomycetes</taxon>
        <taxon>Micrococcales</taxon>
        <taxon>Microbacteriaceae</taxon>
        <taxon>Gulosibacter</taxon>
    </lineage>
</organism>
<protein>
    <submittedName>
        <fullName evidence="1">Uncharacterized protein</fullName>
    </submittedName>
</protein>
<reference evidence="1 2" key="1">
    <citation type="submission" date="2019-09" db="EMBL/GenBank/DDBJ databases">
        <title>Phylogeny of genus Pseudoclavibacter and closely related genus.</title>
        <authorList>
            <person name="Li Y."/>
        </authorList>
    </citation>
    <scope>NUCLEOTIDE SEQUENCE [LARGE SCALE GENOMIC DNA]</scope>
    <source>
        <strain evidence="1 2">KCTC 13959</strain>
    </source>
</reference>
<dbReference type="EMBL" id="WBKB01000013">
    <property type="protein sequence ID" value="KAB1640678.1"/>
    <property type="molecule type" value="Genomic_DNA"/>
</dbReference>
<sequence length="101" mass="11519">MPLTDEQKVVRAAKRQMTNALQEEARAHRDEARRREWVEKGMYLTREEAAAGKPCHGCSLPVIDNLGSWPGTMHLSPEERMGYDAAEARFKEMHPDCGSHR</sequence>
<dbReference type="OrthoDB" id="4171568at2"/>
<dbReference type="Proteomes" id="UP000433493">
    <property type="component" value="Unassembled WGS sequence"/>
</dbReference>
<evidence type="ECO:0000313" key="1">
    <source>
        <dbReference type="EMBL" id="KAB1640678.1"/>
    </source>
</evidence>
<keyword evidence="2" id="KW-1185">Reference proteome</keyword>
<dbReference type="RefSeq" id="WP_158053420.1">
    <property type="nucleotide sequence ID" value="NZ_WBKB01000013.1"/>
</dbReference>
<comment type="caution">
    <text evidence="1">The sequence shown here is derived from an EMBL/GenBank/DDBJ whole genome shotgun (WGS) entry which is preliminary data.</text>
</comment>
<proteinExistence type="predicted"/>
<gene>
    <name evidence="1" type="ORF">F8O05_14250</name>
</gene>
<name>A0A7J5B7E2_9MICO</name>
<dbReference type="AlphaFoldDB" id="A0A7J5B7E2"/>
<accession>A0A7J5B7E2</accession>
<evidence type="ECO:0000313" key="2">
    <source>
        <dbReference type="Proteomes" id="UP000433493"/>
    </source>
</evidence>